<dbReference type="Pfam" id="PF23284">
    <property type="entry name" value="KOW2_Spt5"/>
    <property type="match status" value="2"/>
</dbReference>
<protein>
    <recommendedName>
        <fullName evidence="3">Transcription elongation factor SPT5</fullName>
    </recommendedName>
    <alternativeName>
        <fullName evidence="4">Transcription elongation factor spt5</fullName>
    </alternativeName>
</protein>
<evidence type="ECO:0000259" key="13">
    <source>
        <dbReference type="SMART" id="SM00739"/>
    </source>
</evidence>
<feature type="domain" description="KOW" evidence="13">
    <location>
        <begin position="1275"/>
        <end position="1302"/>
    </location>
</feature>
<accession>A0A8X7Z3Q9</accession>
<keyword evidence="8" id="KW-0010">Activator</keyword>
<evidence type="ECO:0000256" key="6">
    <source>
        <dbReference type="ARBA" id="ARBA00022737"/>
    </source>
</evidence>
<dbReference type="InterPro" id="IPR057934">
    <property type="entry name" value="KOW_Spt5_7"/>
</dbReference>
<keyword evidence="10" id="KW-0539">Nucleus</keyword>
<dbReference type="FunFam" id="2.30.30.30:FF:000027">
    <property type="entry name" value="Transcription elongation factor SPT5"/>
    <property type="match status" value="2"/>
</dbReference>
<keyword evidence="6" id="KW-0677">Repeat</keyword>
<proteinExistence type="inferred from homology"/>
<feature type="domain" description="KOW" evidence="13">
    <location>
        <begin position="1675"/>
        <end position="1702"/>
    </location>
</feature>
<dbReference type="InterPro" id="IPR039659">
    <property type="entry name" value="SPT5"/>
</dbReference>
<keyword evidence="5" id="KW-0678">Repressor</keyword>
<feature type="region of interest" description="Disordered" evidence="12">
    <location>
        <begin position="1446"/>
        <end position="1604"/>
    </location>
</feature>
<feature type="domain" description="KOW" evidence="13">
    <location>
        <begin position="380"/>
        <end position="407"/>
    </location>
</feature>
<dbReference type="PANTHER" id="PTHR11125">
    <property type="entry name" value="SUPPRESSOR OF TY 5"/>
    <property type="match status" value="1"/>
</dbReference>
<dbReference type="CDD" id="cd06085">
    <property type="entry name" value="KOW_Spt5_5"/>
    <property type="match status" value="2"/>
</dbReference>
<comment type="subcellular location">
    <subcellularLocation>
        <location evidence="1">Nucleus</location>
    </subcellularLocation>
</comment>
<dbReference type="Pfam" id="PF23037">
    <property type="entry name" value="KOWx_SPT5"/>
    <property type="match status" value="2"/>
</dbReference>
<dbReference type="InterPro" id="IPR057935">
    <property type="entry name" value="KOW_Spt5_6_plant"/>
</dbReference>
<dbReference type="Pfam" id="PF11942">
    <property type="entry name" value="Spt5_N"/>
    <property type="match status" value="1"/>
</dbReference>
<evidence type="ECO:0000256" key="1">
    <source>
        <dbReference type="ARBA" id="ARBA00004123"/>
    </source>
</evidence>
<feature type="domain" description="KOW" evidence="13">
    <location>
        <begin position="1109"/>
        <end position="1136"/>
    </location>
</feature>
<gene>
    <name evidence="14" type="ORF">POTOM_034823</name>
</gene>
<keyword evidence="15" id="KW-1185">Reference proteome</keyword>
<dbReference type="OrthoDB" id="28901at2759"/>
<evidence type="ECO:0000256" key="4">
    <source>
        <dbReference type="ARBA" id="ARBA00021370"/>
    </source>
</evidence>
<feature type="domain" description="KOW" evidence="13">
    <location>
        <begin position="927"/>
        <end position="954"/>
    </location>
</feature>
<dbReference type="InterPro" id="IPR041977">
    <property type="entry name" value="KOW_Spt5_4"/>
</dbReference>
<dbReference type="CDD" id="cd06082">
    <property type="entry name" value="KOW_Spt5_2"/>
    <property type="match status" value="2"/>
</dbReference>
<dbReference type="GO" id="GO:0003729">
    <property type="term" value="F:mRNA binding"/>
    <property type="evidence" value="ECO:0007669"/>
    <property type="project" value="TreeGrafter"/>
</dbReference>
<evidence type="ECO:0000256" key="5">
    <source>
        <dbReference type="ARBA" id="ARBA00022491"/>
    </source>
</evidence>
<evidence type="ECO:0000256" key="8">
    <source>
        <dbReference type="ARBA" id="ARBA00023159"/>
    </source>
</evidence>
<keyword evidence="9" id="KW-0804">Transcription</keyword>
<dbReference type="GO" id="GO:0006368">
    <property type="term" value="P:transcription elongation by RNA polymerase II"/>
    <property type="evidence" value="ECO:0007669"/>
    <property type="project" value="TreeGrafter"/>
</dbReference>
<dbReference type="InterPro" id="IPR005824">
    <property type="entry name" value="KOW"/>
</dbReference>
<evidence type="ECO:0000256" key="9">
    <source>
        <dbReference type="ARBA" id="ARBA00023163"/>
    </source>
</evidence>
<feature type="domain" description="KOW" evidence="13">
    <location>
        <begin position="432"/>
        <end position="459"/>
    </location>
</feature>
<dbReference type="Pfam" id="PF23290">
    <property type="entry name" value="KOW5_SPT5"/>
    <property type="match status" value="2"/>
</dbReference>
<dbReference type="GO" id="GO:0032044">
    <property type="term" value="C:DSIF complex"/>
    <property type="evidence" value="ECO:0007669"/>
    <property type="project" value="TreeGrafter"/>
</dbReference>
<dbReference type="FunFam" id="2.30.30.30:FF:000028">
    <property type="entry name" value="Transcription elongation factor SPT5"/>
    <property type="match status" value="1"/>
</dbReference>
<dbReference type="CDD" id="cd06084">
    <property type="entry name" value="KOW_Spt5_4"/>
    <property type="match status" value="2"/>
</dbReference>
<feature type="domain" description="KOW" evidence="13">
    <location>
        <begin position="556"/>
        <end position="583"/>
    </location>
</feature>
<feature type="compositionally biased region" description="Basic and acidic residues" evidence="12">
    <location>
        <begin position="767"/>
        <end position="777"/>
    </location>
</feature>
<evidence type="ECO:0000313" key="15">
    <source>
        <dbReference type="Proteomes" id="UP000886885"/>
    </source>
</evidence>
<organism evidence="14 15">
    <name type="scientific">Populus tomentosa</name>
    <name type="common">Chinese white poplar</name>
    <dbReference type="NCBI Taxonomy" id="118781"/>
    <lineage>
        <taxon>Eukaryota</taxon>
        <taxon>Viridiplantae</taxon>
        <taxon>Streptophyta</taxon>
        <taxon>Embryophyta</taxon>
        <taxon>Tracheophyta</taxon>
        <taxon>Spermatophyta</taxon>
        <taxon>Magnoliopsida</taxon>
        <taxon>eudicotyledons</taxon>
        <taxon>Gunneridae</taxon>
        <taxon>Pentapetalae</taxon>
        <taxon>rosids</taxon>
        <taxon>fabids</taxon>
        <taxon>Malpighiales</taxon>
        <taxon>Salicaceae</taxon>
        <taxon>Saliceae</taxon>
        <taxon>Populus</taxon>
    </lineage>
</organism>
<feature type="compositionally biased region" description="Low complexity" evidence="12">
    <location>
        <begin position="1561"/>
        <end position="1575"/>
    </location>
</feature>
<evidence type="ECO:0000256" key="2">
    <source>
        <dbReference type="ARBA" id="ARBA00006956"/>
    </source>
</evidence>
<dbReference type="GO" id="GO:0006357">
    <property type="term" value="P:regulation of transcription by RNA polymerase II"/>
    <property type="evidence" value="ECO:0007669"/>
    <property type="project" value="InterPro"/>
</dbReference>
<feature type="compositionally biased region" description="Low complexity" evidence="12">
    <location>
        <begin position="801"/>
        <end position="815"/>
    </location>
</feature>
<feature type="compositionally biased region" description="Acidic residues" evidence="12">
    <location>
        <begin position="51"/>
        <end position="71"/>
    </location>
</feature>
<comment type="caution">
    <text evidence="14">The sequence shown here is derived from an EMBL/GenBank/DDBJ whole genome shotgun (WGS) entry which is preliminary data.</text>
</comment>
<evidence type="ECO:0000256" key="3">
    <source>
        <dbReference type="ARBA" id="ARBA00020181"/>
    </source>
</evidence>
<evidence type="ECO:0000256" key="10">
    <source>
        <dbReference type="ARBA" id="ARBA00023242"/>
    </source>
</evidence>
<evidence type="ECO:0000256" key="7">
    <source>
        <dbReference type="ARBA" id="ARBA00023015"/>
    </source>
</evidence>
<dbReference type="FunFam" id="2.30.30.30:FF:000018">
    <property type="entry name" value="Transcription elongation factor SPT5"/>
    <property type="match status" value="2"/>
</dbReference>
<reference evidence="14" key="1">
    <citation type="journal article" date="2020" name="bioRxiv">
        <title>Hybrid origin of Populus tomentosa Carr. identified through genome sequencing and phylogenomic analysis.</title>
        <authorList>
            <person name="An X."/>
            <person name="Gao K."/>
            <person name="Chen Z."/>
            <person name="Li J."/>
            <person name="Yang X."/>
            <person name="Yang X."/>
            <person name="Zhou J."/>
            <person name="Guo T."/>
            <person name="Zhao T."/>
            <person name="Huang S."/>
            <person name="Miao D."/>
            <person name="Khan W.U."/>
            <person name="Rao P."/>
            <person name="Ye M."/>
            <person name="Lei B."/>
            <person name="Liao W."/>
            <person name="Wang J."/>
            <person name="Ji L."/>
            <person name="Li Y."/>
            <person name="Guo B."/>
            <person name="Mustafa N.S."/>
            <person name="Li S."/>
            <person name="Yun Q."/>
            <person name="Keller S.R."/>
            <person name="Mao J."/>
            <person name="Zhang R."/>
            <person name="Strauss S.H."/>
        </authorList>
    </citation>
    <scope>NUCLEOTIDE SEQUENCE</scope>
    <source>
        <strain evidence="14">GM15</strain>
        <tissue evidence="14">Leaf</tissue>
    </source>
</reference>
<feature type="compositionally biased region" description="Acidic residues" evidence="12">
    <location>
        <begin position="104"/>
        <end position="118"/>
    </location>
</feature>
<feature type="compositionally biased region" description="Low complexity" evidence="12">
    <location>
        <begin position="842"/>
        <end position="856"/>
    </location>
</feature>
<dbReference type="Pfam" id="PF23287">
    <property type="entry name" value="KOW7_SPT5"/>
    <property type="match status" value="1"/>
</dbReference>
<evidence type="ECO:0000256" key="12">
    <source>
        <dbReference type="SAM" id="MobiDB-lite"/>
    </source>
</evidence>
<dbReference type="SMART" id="SM00739">
    <property type="entry name" value="KOW"/>
    <property type="match status" value="11"/>
</dbReference>
<feature type="region of interest" description="Disordered" evidence="12">
    <location>
        <begin position="632"/>
        <end position="666"/>
    </location>
</feature>
<dbReference type="InterPro" id="IPR057936">
    <property type="entry name" value="KOWx_Spt5"/>
</dbReference>
<feature type="compositionally biased region" description="Low complexity" evidence="12">
    <location>
        <begin position="1520"/>
        <end position="1534"/>
    </location>
</feature>
<dbReference type="InterPro" id="IPR022581">
    <property type="entry name" value="Spt5_N"/>
</dbReference>
<dbReference type="CDD" id="cd06086">
    <property type="entry name" value="KOW_Spt5_6"/>
    <property type="match status" value="2"/>
</dbReference>
<dbReference type="Pfam" id="PF23291">
    <property type="entry name" value="KOW4_SPT5"/>
    <property type="match status" value="2"/>
</dbReference>
<feature type="compositionally biased region" description="Gly residues" evidence="12">
    <location>
        <begin position="72"/>
        <end position="82"/>
    </location>
</feature>
<feature type="region of interest" description="Disordered" evidence="12">
    <location>
        <begin position="727"/>
        <end position="871"/>
    </location>
</feature>
<dbReference type="Proteomes" id="UP000886885">
    <property type="component" value="Chromosome 9D"/>
</dbReference>
<dbReference type="PANTHER" id="PTHR11125:SF7">
    <property type="entry name" value="TRANSCRIPTION ELONGATION FACTOR SPT5"/>
    <property type="match status" value="1"/>
</dbReference>
<feature type="compositionally biased region" description="Basic and acidic residues" evidence="12">
    <location>
        <begin position="1486"/>
        <end position="1496"/>
    </location>
</feature>
<evidence type="ECO:0000313" key="14">
    <source>
        <dbReference type="EMBL" id="KAG6761595.1"/>
    </source>
</evidence>
<dbReference type="Pfam" id="PF23042">
    <property type="entry name" value="KOW1_SPT5"/>
    <property type="match status" value="2"/>
</dbReference>
<dbReference type="FunFam" id="2.30.30.30:FF:000043">
    <property type="entry name" value="Transcription elongation factor SPT5"/>
    <property type="match status" value="2"/>
</dbReference>
<dbReference type="InterPro" id="IPR041978">
    <property type="entry name" value="KOW_Spt5_5"/>
</dbReference>
<comment type="similarity">
    <text evidence="2">Belongs to the SPT5 family.</text>
</comment>
<keyword evidence="7" id="KW-0805">Transcription regulation</keyword>
<dbReference type="InterPro" id="IPR041976">
    <property type="entry name" value="KOW_Spt5_3"/>
</dbReference>
<dbReference type="InterPro" id="IPR041975">
    <property type="entry name" value="KOW_Spt5_2"/>
</dbReference>
<evidence type="ECO:0000256" key="11">
    <source>
        <dbReference type="ARBA" id="ARBA00056652"/>
    </source>
</evidence>
<comment type="function">
    <text evidence="11">May regulate transcription elongation by RNA polymerase II. May enhance transcriptional pausing at sites proximal to the promoter, which may in turn facilitate the assembly of an elongation competent RNA polymerase II complex.</text>
</comment>
<feature type="domain" description="KOW" evidence="13">
    <location>
        <begin position="665"/>
        <end position="692"/>
    </location>
</feature>
<feature type="domain" description="KOW" evidence="13">
    <location>
        <begin position="228"/>
        <end position="255"/>
    </location>
</feature>
<feature type="domain" description="KOW" evidence="13">
    <location>
        <begin position="1161"/>
        <end position="1188"/>
    </location>
</feature>
<dbReference type="Pfam" id="PF00467">
    <property type="entry name" value="KOW"/>
    <property type="match status" value="2"/>
</dbReference>
<feature type="domain" description="KOW" evidence="13">
    <location>
        <begin position="1384"/>
        <end position="1411"/>
    </location>
</feature>
<sequence length="1728" mass="190354">MARRRDEDDDLEDEEYEEQDEQLMDEEEEYEEEEEEDRGASIKKRRRSDFIDDIAEEEDEEEEDDDDDEDYGGGGGGGGGGGRKQKGKKRRGSEFFDDIAQVASDDEEEEEDAEDDFIVDDHGADLPDEAGGRRMHRPLLSREDDQEDVEALERSIQARYAKSMHSEYDEETTEVEQQALLPSVRDPKLWMVKCAACKGLRNIFGQKIMLVPIREMTDVLSVESKVIDLSRDTWVRMKIGTYKGDLAKVVDVDNVRQRVTVKLIPRIDLQALANKLEGREAPKKKAFVPPPRFMNVDEARELHIRVERRRDPMTGDYFENIGGMLFKDGFLYKTVSMKSISAQNIKPSFDELEKFRSPGENGDGDVASLSTLFANRKKGHFMKGDAVIVVKGDLKSLKGWVEKVDEENVHIRPEMKGLPKTLAVNEKELCKYFEPGNHVKVVSGTHEGVTGMVVKVEQHVLIILSDTTKEHIRVFADDVVESSEVTTGVTKIGDYELHDLVLLDNMSFGLIIRVESEAFQVLKGVTERPEVALVRLREIKCKIEKKTNVQDRYKNTVSVKDVVRIIDGPCKGKQGPVEHIYRGVLFIYDRHHLEHAGYICAKSHSCVVIGGSRSNGDRNVYLGDSYSRLGSFKTPRVPPSPRRFPRGGPPFDSGGRNRGGRGGHDALVGTTIKVRQGPFKGYRGRVVDIKGQFVRVELESQMKVVTGKSSSMSVDRSHISDNVVVSTPYRDTPRYGMGSETPMHPSRTPMRSHMTPMRESGATPIHDGMRTPMRDRAWNPYAPMSPPPRDNWEDGNPGSWGTSPQYQPGSPPSGTYEAPTPGSGWASTPGGNYSEAGTPRDSSSAYANAPSPYLPSTPGGQPMTPSGDGEGPWFIPDILVTVHRTADESAVGVIREVLQDGSCKIVLGAHGNGETITALPSEIEMVVPRKSDKIKILGGAHRGATGKLIGVDGTDGIVKLEDTLDVKILDMVYTGKTCTDVVDVDNVRQRVTVKLIPRIDLQALANKLRSTKEEGICTSSTFMNVDEARELHIRVERRRDPMTGDYFENIGGMLFKDGFLYKTVSMKSISAQNIKPSFDELEKFRSPGENGDGDVASLSTLFANRKKGHFMKGDAVIVVKGDLKSLKGWVEKVDEENVHIRPEMKGLPKTLAVNEKELCKYFEPGNHVKVVSGTHEGVTGMVVKVEQHVLIILSDTTKEHIRVFADDVVESSEVLSVILVCCSNMSFGLIIRVESEAFQVLKGVTERPEVALVRLREIKCKIEKKTNVQDRYKNTVSVKDVVRIIDGPCKGKQGPVEHIYRGVLFIYDRHHLEHAGYICAKSHSCVVIGGSRSNGDRNVYLGDSYSRLGSFKTPRVPPSPRRFPRGGPPFDSGGRNRGGRGGHDALVGTTIKVRQGPFKGYRGRVVDIKGQFVRVELESQMKVVTGKSSSMSVDRSHISDNVVVSTPYRDTPRYGMGSETPMHPSRTPMRSHMTPMRESGATPIHDGMRTPMRDRAWNPYAPMSPPPRDNWEDGNPGSWGTSPQYQPGSPPSGTYEAPTPGSGWASTPGGNYSEAGTPRDSSSAYANAPSPYLPSTPGGQPMTPSSASYLPGTPGGQLMTPGTNGLDMMSPVIGGDGEGPWFIPDILVTVHRTADESAVGVIREVLQDGSCKIVLGAHGNGETITALPSEIEMVVPRKSDKIKILGGAHRGATGKLIGVDGTDGIVKLEDTLDVKILDMVILAKLAQM</sequence>
<feature type="compositionally biased region" description="Acidic residues" evidence="12">
    <location>
        <begin position="7"/>
        <end position="37"/>
    </location>
</feature>
<dbReference type="InterPro" id="IPR041973">
    <property type="entry name" value="KOW_Spt5_1"/>
</dbReference>
<dbReference type="EMBL" id="JAAWWB010000018">
    <property type="protein sequence ID" value="KAG6761595.1"/>
    <property type="molecule type" value="Genomic_DNA"/>
</dbReference>
<dbReference type="CDD" id="cd06083">
    <property type="entry name" value="KOW_Spt5_3"/>
    <property type="match status" value="2"/>
</dbReference>
<dbReference type="Pfam" id="PF23038">
    <property type="entry name" value="KOW6_SPT51-2"/>
    <property type="match status" value="2"/>
</dbReference>
<dbReference type="CDD" id="cd06081">
    <property type="entry name" value="KOW_Spt5_1"/>
    <property type="match status" value="1"/>
</dbReference>
<dbReference type="GO" id="GO:0032784">
    <property type="term" value="P:regulation of DNA-templated transcription elongation"/>
    <property type="evidence" value="ECO:0007669"/>
    <property type="project" value="InterPro"/>
</dbReference>
<feature type="region of interest" description="Disordered" evidence="12">
    <location>
        <begin position="1351"/>
        <end position="1385"/>
    </location>
</feature>
<feature type="region of interest" description="Disordered" evidence="12">
    <location>
        <begin position="1"/>
        <end position="133"/>
    </location>
</feature>
<name>A0A8X7Z3Q9_POPTO</name>